<dbReference type="Gene3D" id="1.50.10.10">
    <property type="match status" value="1"/>
</dbReference>
<dbReference type="Proteomes" id="UP001056756">
    <property type="component" value="Chromosome"/>
</dbReference>
<proteinExistence type="predicted"/>
<accession>A0A9J6Z9E2</accession>
<dbReference type="SUPFAM" id="SSF48208">
    <property type="entry name" value="Six-hairpin glycosidases"/>
    <property type="match status" value="1"/>
</dbReference>
<reference evidence="1" key="1">
    <citation type="submission" date="2022-05" db="EMBL/GenBank/DDBJ databases">
        <title>Novel bacterial taxa in a minimal lignocellulolytic consortium and its capacity to transform plastics disclosed by genome-resolved metagenomics.</title>
        <authorList>
            <person name="Rodriguez C.A.D."/>
            <person name="Diaz-Garcia L."/>
            <person name="Herrera K."/>
            <person name="Tarazona N.A."/>
            <person name="Sproer C."/>
            <person name="Overmann J."/>
            <person name="Jimenez D.J."/>
        </authorList>
    </citation>
    <scope>NUCLEOTIDE SEQUENCE</scope>
    <source>
        <strain evidence="1">MAG5</strain>
    </source>
</reference>
<evidence type="ECO:0000313" key="1">
    <source>
        <dbReference type="EMBL" id="URN92615.1"/>
    </source>
</evidence>
<dbReference type="GO" id="GO:0005975">
    <property type="term" value="P:carbohydrate metabolic process"/>
    <property type="evidence" value="ECO:0007669"/>
    <property type="project" value="InterPro"/>
</dbReference>
<evidence type="ECO:0000313" key="2">
    <source>
        <dbReference type="Proteomes" id="UP001056756"/>
    </source>
</evidence>
<dbReference type="AlphaFoldDB" id="A0A9J6Z9E2"/>
<dbReference type="InterPro" id="IPR008928">
    <property type="entry name" value="6-hairpin_glycosidase_sf"/>
</dbReference>
<dbReference type="InterPro" id="IPR012341">
    <property type="entry name" value="6hp_glycosidase-like_sf"/>
</dbReference>
<sequence>MFRLKSKSLFSLIVLVVFILTSCDKTIEDRSIGLQHQYSNNENNENREQKLHLFITEKLMGSQGVFTNLKDTDQNDSFATGHEILSESMGLLMRYYALTDQQDKFDDSFRLSQEVFLTESGFSYRYSPKHNKLYTVNAAVDDLRIIRALYEAAEIFENDSYYKQANQYAERFMKYNTQNGNLFDFYDEYYRVQNNFITLCYIDLRTLSYIPNHLDQQIHIDQMSSIMQNGYLSDEFPFYETRYSYETKDYQAEDINTIESMLTILSLAEVGMQRLESIEYIKKNVQHGTLYGKYAKDGTPKTDIQSTAIYAIAAMIGSEIGDEELYKQSINQMERFQVLKEGSELYGAYGDLGSMQAYSFDNLQALLAYAY</sequence>
<organism evidence="1 2">
    <name type="scientific">Candidatus Pristimantibacillus lignocellulolyticus</name>
    <dbReference type="NCBI Taxonomy" id="2994561"/>
    <lineage>
        <taxon>Bacteria</taxon>
        <taxon>Bacillati</taxon>
        <taxon>Bacillota</taxon>
        <taxon>Bacilli</taxon>
        <taxon>Bacillales</taxon>
        <taxon>Paenibacillaceae</taxon>
        <taxon>Candidatus Pristimantibacillus</taxon>
    </lineage>
</organism>
<dbReference type="PROSITE" id="PS51257">
    <property type="entry name" value="PROKAR_LIPOPROTEIN"/>
    <property type="match status" value="1"/>
</dbReference>
<protein>
    <recommendedName>
        <fullName evidence="3">Glycosyl hydrolase family 8</fullName>
    </recommendedName>
</protein>
<dbReference type="EMBL" id="CP097899">
    <property type="protein sequence ID" value="URN92615.1"/>
    <property type="molecule type" value="Genomic_DNA"/>
</dbReference>
<gene>
    <name evidence="1" type="ORF">NAG76_11975</name>
</gene>
<dbReference type="KEGG" id="plig:NAG76_11975"/>
<name>A0A9J6Z9E2_9BACL</name>
<evidence type="ECO:0008006" key="3">
    <source>
        <dbReference type="Google" id="ProtNLM"/>
    </source>
</evidence>